<feature type="domain" description="Manganese/iron superoxide dismutase C-terminal" evidence="8">
    <location>
        <begin position="108"/>
        <end position="201"/>
    </location>
</feature>
<keyword evidence="4 6" id="KW-0560">Oxidoreductase</keyword>
<dbReference type="GO" id="GO:0046872">
    <property type="term" value="F:metal ion binding"/>
    <property type="evidence" value="ECO:0007669"/>
    <property type="project" value="UniProtKB-KW"/>
</dbReference>
<dbReference type="PROSITE" id="PS00088">
    <property type="entry name" value="SOD_MN"/>
    <property type="match status" value="1"/>
</dbReference>
<evidence type="ECO:0000256" key="6">
    <source>
        <dbReference type="RuleBase" id="RU000414"/>
    </source>
</evidence>
<sequence>MSEHYPFVNYPLPYSYNALEPYIDEKTMHLHHDRHLQTYVDNLNAILKANPQLQNMTLEQLILYAPTLPANIRTPLLNNAGGVYNHRFYFDNMTSPGIDRPLGIFAFYINQAFGSFQNFEDQMAAAALSVFGSGYAWLVADHDGTLKIITTSNQDTPLSMNLHPLLNLDVWEHAYYLKHYNNRPAYIHNWFHVVNWKTVSQNYLAFINGYT</sequence>
<name>A0A4U8Q6P0_9FIRM</name>
<keyword evidence="3 5" id="KW-0479">Metal-binding</keyword>
<dbReference type="Pfam" id="PF02777">
    <property type="entry name" value="Sod_Fe_C"/>
    <property type="match status" value="1"/>
</dbReference>
<dbReference type="SUPFAM" id="SSF46609">
    <property type="entry name" value="Fe,Mn superoxide dismutase (SOD), N-terminal domain"/>
    <property type="match status" value="1"/>
</dbReference>
<dbReference type="Proteomes" id="UP000306509">
    <property type="component" value="Unassembled WGS sequence"/>
</dbReference>
<proteinExistence type="inferred from homology"/>
<dbReference type="GO" id="GO:0005737">
    <property type="term" value="C:cytoplasm"/>
    <property type="evidence" value="ECO:0007669"/>
    <property type="project" value="TreeGrafter"/>
</dbReference>
<dbReference type="Pfam" id="PF00081">
    <property type="entry name" value="Sod_Fe_N"/>
    <property type="match status" value="1"/>
</dbReference>
<dbReference type="InterPro" id="IPR019831">
    <property type="entry name" value="Mn/Fe_SOD_N"/>
</dbReference>
<evidence type="ECO:0000259" key="8">
    <source>
        <dbReference type="Pfam" id="PF02777"/>
    </source>
</evidence>
<keyword evidence="10" id="KW-1185">Reference proteome</keyword>
<dbReference type="GO" id="GO:0004784">
    <property type="term" value="F:superoxide dismutase activity"/>
    <property type="evidence" value="ECO:0007669"/>
    <property type="project" value="UniProtKB-EC"/>
</dbReference>
<feature type="binding site" evidence="5">
    <location>
        <position position="31"/>
    </location>
    <ligand>
        <name>Mn(2+)</name>
        <dbReference type="ChEBI" id="CHEBI:29035"/>
    </ligand>
</feature>
<dbReference type="PANTHER" id="PTHR43595">
    <property type="entry name" value="37S RIBOSOMAL PROTEIN S26, MITOCHONDRIAL"/>
    <property type="match status" value="1"/>
</dbReference>
<comment type="caution">
    <text evidence="9">The sequence shown here is derived from an EMBL/GenBank/DDBJ whole genome shotgun (WGS) entry which is preliminary data.</text>
</comment>
<feature type="binding site" evidence="5">
    <location>
        <position position="86"/>
    </location>
    <ligand>
        <name>Mn(2+)</name>
        <dbReference type="ChEBI" id="CHEBI:29035"/>
    </ligand>
</feature>
<gene>
    <name evidence="9" type="primary">sodA</name>
    <name evidence="9" type="ORF">DSM106044_02988</name>
</gene>
<evidence type="ECO:0000256" key="1">
    <source>
        <dbReference type="ARBA" id="ARBA00008714"/>
    </source>
</evidence>
<dbReference type="InterPro" id="IPR036324">
    <property type="entry name" value="Mn/Fe_SOD_N_sf"/>
</dbReference>
<dbReference type="InterPro" id="IPR019832">
    <property type="entry name" value="Mn/Fe_SOD_C"/>
</dbReference>
<protein>
    <recommendedName>
        <fullName evidence="2 6">Superoxide dismutase</fullName>
        <ecNumber evidence="2 6">1.15.1.1</ecNumber>
    </recommendedName>
</protein>
<dbReference type="AlphaFoldDB" id="A0A4U8Q6P0"/>
<dbReference type="InterPro" id="IPR019833">
    <property type="entry name" value="Mn/Fe_SOD_BS"/>
</dbReference>
<dbReference type="STRING" id="180332.GCA_000797495_03046"/>
<dbReference type="PIRSF" id="PIRSF000349">
    <property type="entry name" value="SODismutase"/>
    <property type="match status" value="1"/>
</dbReference>
<evidence type="ECO:0000256" key="2">
    <source>
        <dbReference type="ARBA" id="ARBA00012682"/>
    </source>
</evidence>
<accession>A0A4U8Q6P0</accession>
<dbReference type="EMBL" id="QGQD01000058">
    <property type="protein sequence ID" value="TLD00149.1"/>
    <property type="molecule type" value="Genomic_DNA"/>
</dbReference>
<dbReference type="SUPFAM" id="SSF54719">
    <property type="entry name" value="Fe,Mn superoxide dismutase (SOD), C-terminal domain"/>
    <property type="match status" value="1"/>
</dbReference>
<feature type="domain" description="Manganese/iron superoxide dismutase N-terminal" evidence="7">
    <location>
        <begin position="11"/>
        <end position="94"/>
    </location>
</feature>
<dbReference type="EC" id="1.15.1.1" evidence="2 6"/>
<comment type="similarity">
    <text evidence="1 6">Belongs to the iron/manganese superoxide dismutase family.</text>
</comment>
<evidence type="ECO:0000313" key="9">
    <source>
        <dbReference type="EMBL" id="TLD00149.1"/>
    </source>
</evidence>
<reference evidence="9 10" key="1">
    <citation type="journal article" date="2019" name="Anaerobe">
        <title>Detection of Robinsoniella peoriensis in multiple bone samples of a trauma patient.</title>
        <authorList>
            <person name="Schrottner P."/>
            <person name="Hartwich K."/>
            <person name="Bunk B."/>
            <person name="Schober I."/>
            <person name="Helbig S."/>
            <person name="Rudolph W.W."/>
            <person name="Gunzer F."/>
        </authorList>
    </citation>
    <scope>NUCLEOTIDE SEQUENCE [LARGE SCALE GENOMIC DNA]</scope>
    <source>
        <strain evidence="9 10">DSM 106044</strain>
    </source>
</reference>
<evidence type="ECO:0000256" key="3">
    <source>
        <dbReference type="ARBA" id="ARBA00022723"/>
    </source>
</evidence>
<feature type="binding site" evidence="5">
    <location>
        <position position="169"/>
    </location>
    <ligand>
        <name>Mn(2+)</name>
        <dbReference type="ChEBI" id="CHEBI:29035"/>
    </ligand>
</feature>
<comment type="function">
    <text evidence="6">Destroys radicals which are normally produced within the cells and which are toxic to biological systems.</text>
</comment>
<feature type="binding site" evidence="5">
    <location>
        <position position="173"/>
    </location>
    <ligand>
        <name>Mn(2+)</name>
        <dbReference type="ChEBI" id="CHEBI:29035"/>
    </ligand>
</feature>
<dbReference type="Gene3D" id="3.55.40.20">
    <property type="entry name" value="Iron/manganese superoxide dismutase, C-terminal domain"/>
    <property type="match status" value="1"/>
</dbReference>
<dbReference type="Gene3D" id="1.10.287.990">
    <property type="entry name" value="Fe,Mn superoxide dismutase (SOD) domain"/>
    <property type="match status" value="1"/>
</dbReference>
<evidence type="ECO:0000259" key="7">
    <source>
        <dbReference type="Pfam" id="PF00081"/>
    </source>
</evidence>
<organism evidence="9 10">
    <name type="scientific">Robinsoniella peoriensis</name>
    <dbReference type="NCBI Taxonomy" id="180332"/>
    <lineage>
        <taxon>Bacteria</taxon>
        <taxon>Bacillati</taxon>
        <taxon>Bacillota</taxon>
        <taxon>Clostridia</taxon>
        <taxon>Lachnospirales</taxon>
        <taxon>Lachnospiraceae</taxon>
        <taxon>Robinsoniella</taxon>
    </lineage>
</organism>
<dbReference type="PRINTS" id="PR01703">
    <property type="entry name" value="MNSODISMTASE"/>
</dbReference>
<dbReference type="PANTHER" id="PTHR43595:SF2">
    <property type="entry name" value="SMALL RIBOSOMAL SUBUNIT PROTEIN MS42"/>
    <property type="match status" value="1"/>
</dbReference>
<evidence type="ECO:0000313" key="10">
    <source>
        <dbReference type="Proteomes" id="UP000306509"/>
    </source>
</evidence>
<comment type="catalytic activity">
    <reaction evidence="6">
        <text>2 superoxide + 2 H(+) = H2O2 + O2</text>
        <dbReference type="Rhea" id="RHEA:20696"/>
        <dbReference type="ChEBI" id="CHEBI:15378"/>
        <dbReference type="ChEBI" id="CHEBI:15379"/>
        <dbReference type="ChEBI" id="CHEBI:16240"/>
        <dbReference type="ChEBI" id="CHEBI:18421"/>
        <dbReference type="EC" id="1.15.1.1"/>
    </reaction>
</comment>
<dbReference type="RefSeq" id="WP_027294911.1">
    <property type="nucleotide sequence ID" value="NZ_CABMJZ010000089.1"/>
</dbReference>
<dbReference type="InterPro" id="IPR036314">
    <property type="entry name" value="SOD_C_sf"/>
</dbReference>
<dbReference type="OrthoDB" id="9803125at2"/>
<evidence type="ECO:0000256" key="5">
    <source>
        <dbReference type="PIRSR" id="PIRSR000349-1"/>
    </source>
</evidence>
<dbReference type="InterPro" id="IPR001189">
    <property type="entry name" value="Mn/Fe_SOD"/>
</dbReference>
<evidence type="ECO:0000256" key="4">
    <source>
        <dbReference type="ARBA" id="ARBA00023002"/>
    </source>
</evidence>